<feature type="transmembrane region" description="Helical" evidence="5">
    <location>
        <begin position="222"/>
        <end position="242"/>
    </location>
</feature>
<evidence type="ECO:0000256" key="1">
    <source>
        <dbReference type="ARBA" id="ARBA00004141"/>
    </source>
</evidence>
<keyword evidence="8" id="KW-1185">Reference proteome</keyword>
<evidence type="ECO:0000256" key="5">
    <source>
        <dbReference type="SAM" id="Phobius"/>
    </source>
</evidence>
<reference evidence="7 8" key="1">
    <citation type="journal article" date="2015" name="Stand. Genomic Sci.">
        <title>Genomic Encyclopedia of Bacterial and Archaeal Type Strains, Phase III: the genomes of soil and plant-associated and newly described type strains.</title>
        <authorList>
            <person name="Whitman W.B."/>
            <person name="Woyke T."/>
            <person name="Klenk H.P."/>
            <person name="Zhou Y."/>
            <person name="Lilburn T.G."/>
            <person name="Beck B.J."/>
            <person name="De Vos P."/>
            <person name="Vandamme P."/>
            <person name="Eisen J.A."/>
            <person name="Garrity G."/>
            <person name="Hugenholtz P."/>
            <person name="Kyrpides N.C."/>
        </authorList>
    </citation>
    <scope>NUCLEOTIDE SEQUENCE [LARGE SCALE GENOMIC DNA]</scope>
    <source>
        <strain evidence="7 8">CGMCC 1.10136</strain>
    </source>
</reference>
<dbReference type="CDD" id="cd17370">
    <property type="entry name" value="MFS_MJ1317_like"/>
    <property type="match status" value="1"/>
</dbReference>
<feature type="transmembrane region" description="Helical" evidence="5">
    <location>
        <begin position="184"/>
        <end position="201"/>
    </location>
</feature>
<feature type="transmembrane region" description="Helical" evidence="5">
    <location>
        <begin position="317"/>
        <end position="341"/>
    </location>
</feature>
<dbReference type="InterPro" id="IPR020846">
    <property type="entry name" value="MFS_dom"/>
</dbReference>
<dbReference type="Pfam" id="PF07690">
    <property type="entry name" value="MFS_1"/>
    <property type="match status" value="1"/>
</dbReference>
<evidence type="ECO:0000256" key="2">
    <source>
        <dbReference type="ARBA" id="ARBA00022692"/>
    </source>
</evidence>
<keyword evidence="4 5" id="KW-0472">Membrane</keyword>
<evidence type="ECO:0000313" key="7">
    <source>
        <dbReference type="EMBL" id="TWI12046.1"/>
    </source>
</evidence>
<organism evidence="7 8">
    <name type="scientific">Aerolutibacter ruishenii</name>
    <dbReference type="NCBI Taxonomy" id="686800"/>
    <lineage>
        <taxon>Bacteria</taxon>
        <taxon>Pseudomonadati</taxon>
        <taxon>Pseudomonadota</taxon>
        <taxon>Gammaproteobacteria</taxon>
        <taxon>Lysobacterales</taxon>
        <taxon>Lysobacteraceae</taxon>
        <taxon>Aerolutibacter</taxon>
    </lineage>
</organism>
<dbReference type="GO" id="GO:0022857">
    <property type="term" value="F:transmembrane transporter activity"/>
    <property type="evidence" value="ECO:0007669"/>
    <property type="project" value="InterPro"/>
</dbReference>
<dbReference type="SUPFAM" id="SSF103473">
    <property type="entry name" value="MFS general substrate transporter"/>
    <property type="match status" value="1"/>
</dbReference>
<accession>A0A562LWR3</accession>
<dbReference type="PROSITE" id="PS50850">
    <property type="entry name" value="MFS"/>
    <property type="match status" value="1"/>
</dbReference>
<feature type="domain" description="Major facilitator superfamily (MFS) profile" evidence="6">
    <location>
        <begin position="26"/>
        <end position="406"/>
    </location>
</feature>
<dbReference type="InterPro" id="IPR005829">
    <property type="entry name" value="Sugar_transporter_CS"/>
</dbReference>
<dbReference type="PANTHER" id="PTHR23518:SF2">
    <property type="entry name" value="MAJOR FACILITATOR SUPERFAMILY TRANSPORTER"/>
    <property type="match status" value="1"/>
</dbReference>
<comment type="caution">
    <text evidence="7">The sequence shown here is derived from an EMBL/GenBank/DDBJ whole genome shotgun (WGS) entry which is preliminary data.</text>
</comment>
<dbReference type="PROSITE" id="PS00216">
    <property type="entry name" value="SUGAR_TRANSPORT_1"/>
    <property type="match status" value="1"/>
</dbReference>
<evidence type="ECO:0000256" key="3">
    <source>
        <dbReference type="ARBA" id="ARBA00022989"/>
    </source>
</evidence>
<evidence type="ECO:0000259" key="6">
    <source>
        <dbReference type="PROSITE" id="PS50850"/>
    </source>
</evidence>
<dbReference type="InterPro" id="IPR011701">
    <property type="entry name" value="MFS"/>
</dbReference>
<keyword evidence="3 5" id="KW-1133">Transmembrane helix</keyword>
<feature type="transmembrane region" description="Helical" evidence="5">
    <location>
        <begin position="353"/>
        <end position="375"/>
    </location>
</feature>
<feature type="transmembrane region" description="Helical" evidence="5">
    <location>
        <begin position="381"/>
        <end position="402"/>
    </location>
</feature>
<gene>
    <name evidence="7" type="ORF">IP93_01327</name>
</gene>
<dbReference type="AlphaFoldDB" id="A0A562LWR3"/>
<protein>
    <submittedName>
        <fullName evidence="7">Putative MFS family arabinose efflux permease</fullName>
    </submittedName>
</protein>
<sequence length="410" mass="42357">MIAPRTLGMVAIVGVSVTSRPAMPRAIVALGLVSLFTDMGSEVVHSLLPVLLAGTLGASALVIGLIEGAAEALVLVTKVFSGYISDAVGRRKPLVLLGYGLAAAVKPLFPLADSVATVTTARLLDRFGKGIRGAPRDALISDLAPREIRGAAFGLRQSMDTVGAVLGPLLAVLLMHLYDNDIQTVLWFAVVPGVIAVLLLLKVPEPADGARKPARLPLTREGLAHLGRPFWWLVVLGLMVALARFSEAFLVLRATDRGLPVAWVPMVLVVMSTVYALTAYPAGYLSDKMSRSSLLALGMAVLVLADIALAVSDGLGLLFVGIALWGLHMGLTQGILASLVADVAPEAYRGTAFGVFNLVSGGGLLVASAVAGGLWDQQGPPAAFWMGAVVAGVAALATPGLARAMKPSSA</sequence>
<feature type="transmembrane region" description="Helical" evidence="5">
    <location>
        <begin position="262"/>
        <end position="282"/>
    </location>
</feature>
<dbReference type="Proteomes" id="UP000316471">
    <property type="component" value="Unassembled WGS sequence"/>
</dbReference>
<proteinExistence type="predicted"/>
<feature type="transmembrane region" description="Helical" evidence="5">
    <location>
        <begin position="159"/>
        <end position="178"/>
    </location>
</feature>
<dbReference type="PANTHER" id="PTHR23518">
    <property type="entry name" value="C-METHYLTRANSFERASE"/>
    <property type="match status" value="1"/>
</dbReference>
<name>A0A562LWR3_9GAMM</name>
<evidence type="ECO:0000256" key="4">
    <source>
        <dbReference type="ARBA" id="ARBA00023136"/>
    </source>
</evidence>
<dbReference type="InterPro" id="IPR036259">
    <property type="entry name" value="MFS_trans_sf"/>
</dbReference>
<evidence type="ECO:0000313" key="8">
    <source>
        <dbReference type="Proteomes" id="UP000316471"/>
    </source>
</evidence>
<feature type="transmembrane region" description="Helical" evidence="5">
    <location>
        <begin position="45"/>
        <end position="66"/>
    </location>
</feature>
<dbReference type="Gene3D" id="1.20.1250.20">
    <property type="entry name" value="MFS general substrate transporter like domains"/>
    <property type="match status" value="2"/>
</dbReference>
<feature type="transmembrane region" description="Helical" evidence="5">
    <location>
        <begin position="294"/>
        <end position="311"/>
    </location>
</feature>
<keyword evidence="2 5" id="KW-0812">Transmembrane</keyword>
<comment type="subcellular location">
    <subcellularLocation>
        <location evidence="1">Membrane</location>
        <topology evidence="1">Multi-pass membrane protein</topology>
    </subcellularLocation>
</comment>
<dbReference type="GO" id="GO:0016020">
    <property type="term" value="C:membrane"/>
    <property type="evidence" value="ECO:0007669"/>
    <property type="project" value="UniProtKB-SubCell"/>
</dbReference>
<dbReference type="EMBL" id="VLKP01000004">
    <property type="protein sequence ID" value="TWI12046.1"/>
    <property type="molecule type" value="Genomic_DNA"/>
</dbReference>